<evidence type="ECO:0000313" key="1">
    <source>
        <dbReference type="EMBL" id="KYD23438.1"/>
    </source>
</evidence>
<dbReference type="AlphaFoldDB" id="A0A150MG83"/>
<reference evidence="1 2" key="1">
    <citation type="submission" date="2016-01" db="EMBL/GenBank/DDBJ databases">
        <title>Draft Genome Sequences of Seven Thermophilic Sporeformers Isolated from Foods.</title>
        <authorList>
            <person name="Berendsen E.M."/>
            <person name="Wells-Bennik M.H."/>
            <person name="Krawcyk A.O."/>
            <person name="De Jong A."/>
            <person name="Holsappel S."/>
            <person name="Eijlander R.T."/>
            <person name="Kuipers O.P."/>
        </authorList>
    </citation>
    <scope>NUCLEOTIDE SEQUENCE [LARGE SCALE GENOMIC DNA]</scope>
    <source>
        <strain evidence="1 2">B4110</strain>
    </source>
</reference>
<proteinExistence type="predicted"/>
<sequence>MHPTFYLKTYKIPRKRFAALLSNFVYLHQKNLFEGKMLSIYNKKSIQ</sequence>
<name>A0A150MG83_9BACL</name>
<dbReference type="EMBL" id="LQYW01000165">
    <property type="protein sequence ID" value="KYD23438.1"/>
    <property type="molecule type" value="Genomic_DNA"/>
</dbReference>
<protein>
    <submittedName>
        <fullName evidence="1">Uncharacterized protein</fullName>
    </submittedName>
</protein>
<dbReference type="Proteomes" id="UP000075324">
    <property type="component" value="Unassembled WGS sequence"/>
</dbReference>
<evidence type="ECO:0000313" key="2">
    <source>
        <dbReference type="Proteomes" id="UP000075324"/>
    </source>
</evidence>
<accession>A0A150MG83</accession>
<organism evidence="1 2">
    <name type="scientific">Parageobacillus toebii</name>
    <dbReference type="NCBI Taxonomy" id="153151"/>
    <lineage>
        <taxon>Bacteria</taxon>
        <taxon>Bacillati</taxon>
        <taxon>Bacillota</taxon>
        <taxon>Bacilli</taxon>
        <taxon>Bacillales</taxon>
        <taxon>Anoxybacillaceae</taxon>
        <taxon>Parageobacillus</taxon>
    </lineage>
</organism>
<comment type="caution">
    <text evidence="1">The sequence shown here is derived from an EMBL/GenBank/DDBJ whole genome shotgun (WGS) entry which is preliminary data.</text>
</comment>
<gene>
    <name evidence="1" type="ORF">B4110_3192</name>
</gene>